<dbReference type="PANTHER" id="PTHR42784">
    <property type="entry name" value="PYRANOSE 2-OXIDASE"/>
    <property type="match status" value="1"/>
</dbReference>
<proteinExistence type="inferred from homology"/>
<dbReference type="Pfam" id="PF05199">
    <property type="entry name" value="GMC_oxred_C"/>
    <property type="match status" value="1"/>
</dbReference>
<evidence type="ECO:0000256" key="1">
    <source>
        <dbReference type="ARBA" id="ARBA00001974"/>
    </source>
</evidence>
<evidence type="ECO:0000256" key="5">
    <source>
        <dbReference type="ARBA" id="ARBA00023002"/>
    </source>
</evidence>
<dbReference type="Proteomes" id="UP000604243">
    <property type="component" value="Unassembled WGS sequence"/>
</dbReference>
<name>A0ABQ3FN19_9GAMM</name>
<protein>
    <submittedName>
        <fullName evidence="9">Choline dehydrogenase</fullName>
    </submittedName>
</protein>
<evidence type="ECO:0000256" key="3">
    <source>
        <dbReference type="ARBA" id="ARBA00022630"/>
    </source>
</evidence>
<dbReference type="RefSeq" id="WP_189518854.1">
    <property type="nucleotide sequence ID" value="NZ_BMZM01000003.1"/>
</dbReference>
<evidence type="ECO:0000313" key="9">
    <source>
        <dbReference type="EMBL" id="GHC30595.1"/>
    </source>
</evidence>
<feature type="domain" description="Glucose-methanol-choline oxidoreductase C-terminal" evidence="8">
    <location>
        <begin position="409"/>
        <end position="526"/>
    </location>
</feature>
<comment type="caution">
    <text evidence="9">The sequence shown here is derived from an EMBL/GenBank/DDBJ whole genome shotgun (WGS) entry which is preliminary data.</text>
</comment>
<sequence length="537" mass="59737">MAREHEDLQADVVIVGSGVAGALIAHQMSMAGKSVIMLEAGPRRPRWQIVENFRNAPDKMDFQAPYPSTEYAPHPQFSPDNGYLIQKGEQAYDAQYLRVVGGTTWHWAASTWRYLPQDFELKSRYGVGRDWPISYDDLEHYYQWAEEELGVWGPSDEELGSPRSKPYPMAPLPLSYNESTVKTRLNDNGFYVVTEPVARNSRPYDQRPTCCGNNNCMPICPIGAMYNGIFHVEKAEKAGARLIPEAVVYRVEAGEGGRITAVHYKDPQGNDYRVEGRYFVLAANGIETPKLMQISTSDAFPDGIGNSSGMVGRNLMDHPGTGISFLASEPLWPGRGPQEMTSVVGWRDGDFRSEYAGKKLHQSNVSRVDQMADQILSADGLLTGPALDERIRDRASRYVQFDCFHELLPHPENRIRPSATHRDALGIPKPEFHYAIDDYVRKSAVHTREAYGRIAELMGGTEISYSDDFANNQHICGTVIMGDDPSTAVVDGDCRCFDHDNLFLATSGTMPTVGTVNCTLTVAALALRISDTLKREV</sequence>
<feature type="domain" description="FAD-dependent oxidoreductase 2 FAD-binding" evidence="7">
    <location>
        <begin position="11"/>
        <end position="43"/>
    </location>
</feature>
<comment type="cofactor">
    <cofactor evidence="1">
        <name>FAD</name>
        <dbReference type="ChEBI" id="CHEBI:57692"/>
    </cofactor>
</comment>
<evidence type="ECO:0000256" key="2">
    <source>
        <dbReference type="ARBA" id="ARBA00010790"/>
    </source>
</evidence>
<keyword evidence="10" id="KW-1185">Reference proteome</keyword>
<organism evidence="9 10">
    <name type="scientific">Kushneria pakistanensis</name>
    <dbReference type="NCBI Taxonomy" id="1508770"/>
    <lineage>
        <taxon>Bacteria</taxon>
        <taxon>Pseudomonadati</taxon>
        <taxon>Pseudomonadota</taxon>
        <taxon>Gammaproteobacteria</taxon>
        <taxon>Oceanospirillales</taxon>
        <taxon>Halomonadaceae</taxon>
        <taxon>Kushneria</taxon>
    </lineage>
</organism>
<dbReference type="SUPFAM" id="SSF51905">
    <property type="entry name" value="FAD/NAD(P)-binding domain"/>
    <property type="match status" value="1"/>
</dbReference>
<evidence type="ECO:0000259" key="6">
    <source>
        <dbReference type="Pfam" id="PF00732"/>
    </source>
</evidence>
<dbReference type="InterPro" id="IPR051473">
    <property type="entry name" value="P2Ox-like"/>
</dbReference>
<dbReference type="EMBL" id="BMZM01000003">
    <property type="protein sequence ID" value="GHC30595.1"/>
    <property type="molecule type" value="Genomic_DNA"/>
</dbReference>
<keyword evidence="3" id="KW-0285">Flavoprotein</keyword>
<evidence type="ECO:0000259" key="7">
    <source>
        <dbReference type="Pfam" id="PF00890"/>
    </source>
</evidence>
<accession>A0ABQ3FN19</accession>
<reference evidence="10" key="1">
    <citation type="journal article" date="2019" name="Int. J. Syst. Evol. Microbiol.">
        <title>The Global Catalogue of Microorganisms (GCM) 10K type strain sequencing project: providing services to taxonomists for standard genome sequencing and annotation.</title>
        <authorList>
            <consortium name="The Broad Institute Genomics Platform"/>
            <consortium name="The Broad Institute Genome Sequencing Center for Infectious Disease"/>
            <person name="Wu L."/>
            <person name="Ma J."/>
        </authorList>
    </citation>
    <scope>NUCLEOTIDE SEQUENCE [LARGE SCALE GENOMIC DNA]</scope>
    <source>
        <strain evidence="10">KCTC 42082</strain>
    </source>
</reference>
<keyword evidence="5" id="KW-0560">Oxidoreductase</keyword>
<evidence type="ECO:0000256" key="4">
    <source>
        <dbReference type="ARBA" id="ARBA00022827"/>
    </source>
</evidence>
<evidence type="ECO:0000259" key="8">
    <source>
        <dbReference type="Pfam" id="PF05199"/>
    </source>
</evidence>
<comment type="similarity">
    <text evidence="2">Belongs to the GMC oxidoreductase family.</text>
</comment>
<feature type="domain" description="Glucose-methanol-choline oxidoreductase N-terminal" evidence="6">
    <location>
        <begin position="233"/>
        <end position="319"/>
    </location>
</feature>
<dbReference type="InterPro" id="IPR003953">
    <property type="entry name" value="FAD-dep_OxRdtase_2_FAD-bd"/>
</dbReference>
<keyword evidence="4" id="KW-0274">FAD</keyword>
<dbReference type="Pfam" id="PF00732">
    <property type="entry name" value="GMC_oxred_N"/>
    <property type="match status" value="1"/>
</dbReference>
<dbReference type="SUPFAM" id="SSF54373">
    <property type="entry name" value="FAD-linked reductases, C-terminal domain"/>
    <property type="match status" value="1"/>
</dbReference>
<dbReference type="InterPro" id="IPR007867">
    <property type="entry name" value="GMC_OxRtase_C"/>
</dbReference>
<gene>
    <name evidence="9" type="ORF">GCM10010082_25930</name>
</gene>
<dbReference type="Gene3D" id="3.50.50.60">
    <property type="entry name" value="FAD/NAD(P)-binding domain"/>
    <property type="match status" value="2"/>
</dbReference>
<dbReference type="InterPro" id="IPR000172">
    <property type="entry name" value="GMC_OxRdtase_N"/>
</dbReference>
<dbReference type="InterPro" id="IPR036188">
    <property type="entry name" value="FAD/NAD-bd_sf"/>
</dbReference>
<dbReference type="Pfam" id="PF00890">
    <property type="entry name" value="FAD_binding_2"/>
    <property type="match status" value="1"/>
</dbReference>
<evidence type="ECO:0000313" key="10">
    <source>
        <dbReference type="Proteomes" id="UP000604243"/>
    </source>
</evidence>
<dbReference type="PANTHER" id="PTHR42784:SF1">
    <property type="entry name" value="PYRANOSE 2-OXIDASE"/>
    <property type="match status" value="1"/>
</dbReference>